<name>A0A931CLD9_9ACTN</name>
<dbReference type="Pfam" id="PF08002">
    <property type="entry name" value="DUF1697"/>
    <property type="match status" value="1"/>
</dbReference>
<keyword evidence="2" id="KW-1185">Reference proteome</keyword>
<dbReference type="PIRSF" id="PIRSF008502">
    <property type="entry name" value="UCP008502"/>
    <property type="match status" value="1"/>
</dbReference>
<accession>A0A931CLD9</accession>
<protein>
    <submittedName>
        <fullName evidence="1">DUF1697 domain-containing protein</fullName>
    </submittedName>
</protein>
<dbReference type="InterPro" id="IPR012545">
    <property type="entry name" value="DUF1697"/>
</dbReference>
<dbReference type="PANTHER" id="PTHR36439:SF1">
    <property type="entry name" value="DUF1697 DOMAIN-CONTAINING PROTEIN"/>
    <property type="match status" value="1"/>
</dbReference>
<proteinExistence type="predicted"/>
<reference evidence="1" key="1">
    <citation type="submission" date="2020-11" db="EMBL/GenBank/DDBJ databases">
        <title>Isolation and identification of active actinomycetes.</title>
        <authorList>
            <person name="Sun X."/>
        </authorList>
    </citation>
    <scope>NUCLEOTIDE SEQUENCE</scope>
    <source>
        <strain evidence="1">NEAU-A11</strain>
    </source>
</reference>
<dbReference type="SUPFAM" id="SSF160379">
    <property type="entry name" value="SP0830-like"/>
    <property type="match status" value="1"/>
</dbReference>
<comment type="caution">
    <text evidence="1">The sequence shown here is derived from an EMBL/GenBank/DDBJ whole genome shotgun (WGS) entry which is preliminary data.</text>
</comment>
<dbReference type="Gene3D" id="3.30.70.1280">
    <property type="entry name" value="SP0830-like domains"/>
    <property type="match status" value="1"/>
</dbReference>
<sequence>MARYAVLLRGINLGRSRRVGMADLRALLVEEGYEGVATLLQSGNVVLESDMSPATLRKALEGTLQERFGMPIEVILRSRDELAAVVRRNPLGNVADDGSRYVVAFLASPATGDDPLAGVDAGDERYVISGSEMYLWLPAGQQNSPLMKALGKIKNGPSATVRNWNTVEKLLAMLDRPGA</sequence>
<gene>
    <name evidence="1" type="ORF">I4J89_43940</name>
</gene>
<dbReference type="AlphaFoldDB" id="A0A931CLD9"/>
<dbReference type="Proteomes" id="UP000598146">
    <property type="component" value="Unassembled WGS sequence"/>
</dbReference>
<organism evidence="1 2">
    <name type="scientific">Actinoplanes aureus</name>
    <dbReference type="NCBI Taxonomy" id="2792083"/>
    <lineage>
        <taxon>Bacteria</taxon>
        <taxon>Bacillati</taxon>
        <taxon>Actinomycetota</taxon>
        <taxon>Actinomycetes</taxon>
        <taxon>Micromonosporales</taxon>
        <taxon>Micromonosporaceae</taxon>
        <taxon>Actinoplanes</taxon>
    </lineage>
</organism>
<dbReference type="EMBL" id="JADQTO010000037">
    <property type="protein sequence ID" value="MBG0568398.1"/>
    <property type="molecule type" value="Genomic_DNA"/>
</dbReference>
<evidence type="ECO:0000313" key="2">
    <source>
        <dbReference type="Proteomes" id="UP000598146"/>
    </source>
</evidence>
<evidence type="ECO:0000313" key="1">
    <source>
        <dbReference type="EMBL" id="MBG0568398.1"/>
    </source>
</evidence>
<dbReference type="PANTHER" id="PTHR36439">
    <property type="entry name" value="BLL4334 PROTEIN"/>
    <property type="match status" value="1"/>
</dbReference>